<evidence type="ECO:0000313" key="3">
    <source>
        <dbReference type="EMBL" id="RHZ63870.1"/>
    </source>
</evidence>
<gene>
    <name evidence="3" type="ORF">Glove_327g4</name>
</gene>
<keyword evidence="1" id="KW-0812">Transmembrane</keyword>
<protein>
    <recommendedName>
        <fullName evidence="2">AAA-ATPase-like domain-containing protein</fullName>
    </recommendedName>
</protein>
<dbReference type="Proteomes" id="UP000266861">
    <property type="component" value="Unassembled WGS sequence"/>
</dbReference>
<dbReference type="AlphaFoldDB" id="A0A397HTI3"/>
<evidence type="ECO:0000256" key="1">
    <source>
        <dbReference type="SAM" id="Phobius"/>
    </source>
</evidence>
<reference evidence="3 4" key="1">
    <citation type="submission" date="2018-08" db="EMBL/GenBank/DDBJ databases">
        <title>Genome and evolution of the arbuscular mycorrhizal fungus Diversispora epigaea (formerly Glomus versiforme) and its bacterial endosymbionts.</title>
        <authorList>
            <person name="Sun X."/>
            <person name="Fei Z."/>
            <person name="Harrison M."/>
        </authorList>
    </citation>
    <scope>NUCLEOTIDE SEQUENCE [LARGE SCALE GENOMIC DNA]</scope>
    <source>
        <strain evidence="3 4">IT104</strain>
    </source>
</reference>
<dbReference type="OrthoDB" id="2411872at2759"/>
<evidence type="ECO:0000259" key="2">
    <source>
        <dbReference type="Pfam" id="PF09820"/>
    </source>
</evidence>
<feature type="domain" description="AAA-ATPase-like" evidence="2">
    <location>
        <begin position="29"/>
        <end position="74"/>
    </location>
</feature>
<accession>A0A397HTI3</accession>
<feature type="transmembrane region" description="Helical" evidence="1">
    <location>
        <begin position="149"/>
        <end position="168"/>
    </location>
</feature>
<keyword evidence="1" id="KW-1133">Transmembrane helix</keyword>
<proteinExistence type="predicted"/>
<organism evidence="3 4">
    <name type="scientific">Diversispora epigaea</name>
    <dbReference type="NCBI Taxonomy" id="1348612"/>
    <lineage>
        <taxon>Eukaryota</taxon>
        <taxon>Fungi</taxon>
        <taxon>Fungi incertae sedis</taxon>
        <taxon>Mucoromycota</taxon>
        <taxon>Glomeromycotina</taxon>
        <taxon>Glomeromycetes</taxon>
        <taxon>Diversisporales</taxon>
        <taxon>Diversisporaceae</taxon>
        <taxon>Diversispora</taxon>
    </lineage>
</organism>
<evidence type="ECO:0000313" key="4">
    <source>
        <dbReference type="Proteomes" id="UP000266861"/>
    </source>
</evidence>
<dbReference type="InterPro" id="IPR018631">
    <property type="entry name" value="AAA-ATPase-like_dom"/>
</dbReference>
<sequence>MAILVLHELNFYIYIVNDARVVFGASVAVGKDNFENIISDRLTFVGKLMLIKEFIESSDFVSLILRPRRFGNFLRTVCLVKKKLQVYLITTSQHFEKRLTCPDANTCADLSACCDRAGGNWLIGKRCDNCSGSSFLLMCTCTSYVKDPVALAGIIIAVAVVVLVCCFYSRSTRKMAAREVA</sequence>
<comment type="caution">
    <text evidence="3">The sequence shown here is derived from an EMBL/GenBank/DDBJ whole genome shotgun (WGS) entry which is preliminary data.</text>
</comment>
<keyword evidence="4" id="KW-1185">Reference proteome</keyword>
<keyword evidence="1" id="KW-0472">Membrane</keyword>
<name>A0A397HTI3_9GLOM</name>
<dbReference type="Pfam" id="PF09820">
    <property type="entry name" value="AAA-ATPase_like"/>
    <property type="match status" value="1"/>
</dbReference>
<dbReference type="EMBL" id="PQFF01000299">
    <property type="protein sequence ID" value="RHZ63870.1"/>
    <property type="molecule type" value="Genomic_DNA"/>
</dbReference>